<comment type="caution">
    <text evidence="2">The sequence shown here is derived from an EMBL/GenBank/DDBJ whole genome shotgun (WGS) entry which is preliminary data.</text>
</comment>
<keyword evidence="1" id="KW-0732">Signal</keyword>
<accession>A0ABW5Q2P7</accession>
<protein>
    <submittedName>
        <fullName evidence="2">Uncharacterized protein</fullName>
    </submittedName>
</protein>
<proteinExistence type="predicted"/>
<evidence type="ECO:0000313" key="2">
    <source>
        <dbReference type="EMBL" id="MFD2629898.1"/>
    </source>
</evidence>
<evidence type="ECO:0000313" key="3">
    <source>
        <dbReference type="Proteomes" id="UP001597451"/>
    </source>
</evidence>
<feature type="signal peptide" evidence="1">
    <location>
        <begin position="1"/>
        <end position="23"/>
    </location>
</feature>
<dbReference type="EMBL" id="JBHUMX010000041">
    <property type="protein sequence ID" value="MFD2629898.1"/>
    <property type="molecule type" value="Genomic_DNA"/>
</dbReference>
<keyword evidence="3" id="KW-1185">Reference proteome</keyword>
<dbReference type="Proteomes" id="UP001597451">
    <property type="component" value="Unassembled WGS sequence"/>
</dbReference>
<feature type="chain" id="PRO_5045222577" evidence="1">
    <location>
        <begin position="24"/>
        <end position="106"/>
    </location>
</feature>
<organism evidence="2 3">
    <name type="scientific">Oceanobacillus kapialis</name>
    <dbReference type="NCBI Taxonomy" id="481353"/>
    <lineage>
        <taxon>Bacteria</taxon>
        <taxon>Bacillati</taxon>
        <taxon>Bacillota</taxon>
        <taxon>Bacilli</taxon>
        <taxon>Bacillales</taxon>
        <taxon>Bacillaceae</taxon>
        <taxon>Oceanobacillus</taxon>
    </lineage>
</organism>
<name>A0ABW5Q2P7_9BACI</name>
<gene>
    <name evidence="2" type="ORF">ACFSUN_14005</name>
</gene>
<evidence type="ECO:0000256" key="1">
    <source>
        <dbReference type="SAM" id="SignalP"/>
    </source>
</evidence>
<dbReference type="RefSeq" id="WP_379562686.1">
    <property type="nucleotide sequence ID" value="NZ_CP085256.1"/>
</dbReference>
<reference evidence="3" key="1">
    <citation type="journal article" date="2019" name="Int. J. Syst. Evol. Microbiol.">
        <title>The Global Catalogue of Microorganisms (GCM) 10K type strain sequencing project: providing services to taxonomists for standard genome sequencing and annotation.</title>
        <authorList>
            <consortium name="The Broad Institute Genomics Platform"/>
            <consortium name="The Broad Institute Genome Sequencing Center for Infectious Disease"/>
            <person name="Wu L."/>
            <person name="Ma J."/>
        </authorList>
    </citation>
    <scope>NUCLEOTIDE SEQUENCE [LARGE SCALE GENOMIC DNA]</scope>
    <source>
        <strain evidence="3">TISTR 1858</strain>
    </source>
</reference>
<sequence length="106" mass="12513">MWKRSIMLAGILFILFNGELAFAELDDGSTSPVEEKKEPNWQVQDTYIEKVDGGEHEFTYWKNFMRHTRTCQVTHHIKVVVYYDDVHDQTKTESTLIKTEHSARHK</sequence>